<gene>
    <name evidence="2" type="ORF">E1B28_005356</name>
</gene>
<feature type="region of interest" description="Disordered" evidence="1">
    <location>
        <begin position="553"/>
        <end position="582"/>
    </location>
</feature>
<protein>
    <submittedName>
        <fullName evidence="2">Uncharacterized protein</fullName>
    </submittedName>
</protein>
<comment type="caution">
    <text evidence="2">The sequence shown here is derived from an EMBL/GenBank/DDBJ whole genome shotgun (WGS) entry which is preliminary data.</text>
</comment>
<evidence type="ECO:0000256" key="1">
    <source>
        <dbReference type="SAM" id="MobiDB-lite"/>
    </source>
</evidence>
<dbReference type="KEGG" id="more:E1B28_005356"/>
<evidence type="ECO:0000313" key="2">
    <source>
        <dbReference type="EMBL" id="KAG7094527.1"/>
    </source>
</evidence>
<reference evidence="2" key="1">
    <citation type="journal article" date="2021" name="Genome Biol. Evol.">
        <title>The assembled and annotated genome of the fairy-ring fungus Marasmius oreades.</title>
        <authorList>
            <person name="Hiltunen M."/>
            <person name="Ament-Velasquez S.L."/>
            <person name="Johannesson H."/>
        </authorList>
    </citation>
    <scope>NUCLEOTIDE SEQUENCE</scope>
    <source>
        <strain evidence="2">03SP1</strain>
    </source>
</reference>
<dbReference type="GeneID" id="66074432"/>
<feature type="compositionally biased region" description="Basic residues" evidence="1">
    <location>
        <begin position="399"/>
        <end position="414"/>
    </location>
</feature>
<name>A0A9P7S3A0_9AGAR</name>
<feature type="compositionally biased region" description="Low complexity" evidence="1">
    <location>
        <begin position="417"/>
        <end position="439"/>
    </location>
</feature>
<dbReference type="RefSeq" id="XP_043010997.1">
    <property type="nucleotide sequence ID" value="XM_043149913.1"/>
</dbReference>
<organism evidence="2 3">
    <name type="scientific">Marasmius oreades</name>
    <name type="common">fairy-ring Marasmius</name>
    <dbReference type="NCBI Taxonomy" id="181124"/>
    <lineage>
        <taxon>Eukaryota</taxon>
        <taxon>Fungi</taxon>
        <taxon>Dikarya</taxon>
        <taxon>Basidiomycota</taxon>
        <taxon>Agaricomycotina</taxon>
        <taxon>Agaricomycetes</taxon>
        <taxon>Agaricomycetidae</taxon>
        <taxon>Agaricales</taxon>
        <taxon>Marasmiineae</taxon>
        <taxon>Marasmiaceae</taxon>
        <taxon>Marasmius</taxon>
    </lineage>
</organism>
<dbReference type="Proteomes" id="UP001049176">
    <property type="component" value="Chromosome 3"/>
</dbReference>
<feature type="region of interest" description="Disordered" evidence="1">
    <location>
        <begin position="399"/>
        <end position="440"/>
    </location>
</feature>
<dbReference type="OrthoDB" id="3067720at2759"/>
<proteinExistence type="predicted"/>
<dbReference type="EMBL" id="CM032183">
    <property type="protein sequence ID" value="KAG7094527.1"/>
    <property type="molecule type" value="Genomic_DNA"/>
</dbReference>
<keyword evidence="3" id="KW-1185">Reference proteome</keyword>
<feature type="region of interest" description="Disordered" evidence="1">
    <location>
        <begin position="348"/>
        <end position="379"/>
    </location>
</feature>
<sequence>MHQDMEMNMDNLTVVPSPFPVTGVDLGAGSGDIDAIFPSVADNTSALHSAHSFGSKFPSNDNNNRHFASSLPLIQFNTGPSLSRKYLKEIDPTHPVNKSGNVTGDTGLSYTPELLKLHQWLWSLPDEQVWSRFCGVDMLVDDSWRVWVRRLMACTRPLMPPDGVGQANAVPDLPLLVPTVDPYSDITPSNVEFDMNNVVDGAQGDTLPTTVDPRLTQLDFVNSQAFRNASPRCDTFDDNESCPGPSMNNLDTRSTDMVISSPSTLVDSINSTPSTVTVVDYFSPSSEPDEDEKVSTAFERNVHSTSGHPSLGYHDTGTGVGIFFPVDFLSPSVDENQYPSKERVGVVDVDTSTKTDDISDPSVESSASVQELPEIPRGAVPSNTAFTWIEPSLGPIRTPKCHRSHLQRQSKSCHPRSASMSSFSFDSDSDSVDNSQSYSQPNSDDYTVFFSSPPVCGWTTDGNNNPLPAPCSYTFTTPTTPSTLLSELETHLTSNHLPSFRSDMQTNSRGRISCAWKGCMNPKVVYPGLFMHLRVQHLEIKWRCERCGGVVQKGNEKARHRQPMSSGSSRCDVLRRQGGGGN</sequence>
<feature type="compositionally biased region" description="Basic and acidic residues" evidence="1">
    <location>
        <begin position="348"/>
        <end position="357"/>
    </location>
</feature>
<evidence type="ECO:0000313" key="3">
    <source>
        <dbReference type="Proteomes" id="UP001049176"/>
    </source>
</evidence>
<accession>A0A9P7S3A0</accession>
<dbReference type="AlphaFoldDB" id="A0A9P7S3A0"/>